<proteinExistence type="predicted"/>
<dbReference type="AlphaFoldDB" id="A0AAD1ZS60"/>
<name>A0AAD1ZS60_9LAMI</name>
<gene>
    <name evidence="2" type="ORF">FPE_LOCUS20596</name>
</gene>
<dbReference type="PANTHER" id="PTHR37763">
    <property type="entry name" value="EXOSOME COMPLEX EXONUCLEASE"/>
    <property type="match status" value="1"/>
</dbReference>
<dbReference type="GO" id="GO:0003676">
    <property type="term" value="F:nucleic acid binding"/>
    <property type="evidence" value="ECO:0007669"/>
    <property type="project" value="InterPro"/>
</dbReference>
<protein>
    <recommendedName>
        <fullName evidence="1">DNA/RNA-binding protein Alba-like domain-containing protein</fullName>
    </recommendedName>
</protein>
<dbReference type="Proteomes" id="UP000834106">
    <property type="component" value="Chromosome 12"/>
</dbReference>
<evidence type="ECO:0000313" key="2">
    <source>
        <dbReference type="EMBL" id="CAI9773166.1"/>
    </source>
</evidence>
<dbReference type="Pfam" id="PF01918">
    <property type="entry name" value="Alba"/>
    <property type="match status" value="1"/>
</dbReference>
<evidence type="ECO:0000313" key="3">
    <source>
        <dbReference type="Proteomes" id="UP000834106"/>
    </source>
</evidence>
<dbReference type="EMBL" id="OU503047">
    <property type="protein sequence ID" value="CAI9773166.1"/>
    <property type="molecule type" value="Genomic_DNA"/>
</dbReference>
<dbReference type="SUPFAM" id="SSF82704">
    <property type="entry name" value="AlbA-like"/>
    <property type="match status" value="1"/>
</dbReference>
<dbReference type="InterPro" id="IPR036882">
    <property type="entry name" value="Alba-like_dom_sf"/>
</dbReference>
<accession>A0AAD1ZS60</accession>
<reference evidence="2" key="1">
    <citation type="submission" date="2023-05" db="EMBL/GenBank/DDBJ databases">
        <authorList>
            <person name="Huff M."/>
        </authorList>
    </citation>
    <scope>NUCLEOTIDE SEQUENCE</scope>
</reference>
<dbReference type="Gene3D" id="3.30.110.20">
    <property type="entry name" value="Alba-like domain"/>
    <property type="match status" value="1"/>
</dbReference>
<feature type="domain" description="DNA/RNA-binding protein Alba-like" evidence="1">
    <location>
        <begin position="450"/>
        <end position="481"/>
    </location>
</feature>
<dbReference type="InterPro" id="IPR002775">
    <property type="entry name" value="DNA/RNA-bd_Alba-like"/>
</dbReference>
<sequence>MSAQYLLGSSHIGDRSFVFTLVLTGFDVAGAFAKERPHEEEEAALSSEWYEKAFLKLTKLSQLLKHVDLIDGRLINLNEHSRIFDDKLEHEMQTFKSLVRAFIGCFSVQETMRKNLMASFADDPRRREFQCFTKPSERDPITLSSLTKVADILSISAQQRKIVRHTICPQVTQHQIWTGALEEVLKGLKSEIDFLIHCCTSKEINLAQQIVVSCMKLLDSAILPDSESASWMRLMPTKGEDSSPSHKWEDVLEMLVDLINCLSEEKRLILHVEKLEVMKEGLYQIRDVLMDKNIGYRDVRYQENLVQKKLTKALGHSSRCLFTLLLYYLYGCVKDIEVDVRGGVHKLDGENKFCLYMGKILTSDEEKAIWIGVKQLDKALGVFKFVMETAGMKGDLVLQGHLWCVGAENSVPNQARHENTSLSHHCSKLYTTISLLSFFGLGQAGTKSSKRYMQQYNEVELCGLGLAISTVVSIAEILKNNRFSVEKKIGTLTVDMRDEPGARPISKAKIEILLVKTQNFDEFMAAEAEERENGGDEQN</sequence>
<keyword evidence="3" id="KW-1185">Reference proteome</keyword>
<dbReference type="PANTHER" id="PTHR37763:SF1">
    <property type="entry name" value="EXOSOME COMPLEX EXONUCLEASE"/>
    <property type="match status" value="1"/>
</dbReference>
<evidence type="ECO:0000259" key="1">
    <source>
        <dbReference type="Pfam" id="PF01918"/>
    </source>
</evidence>
<organism evidence="2 3">
    <name type="scientific">Fraxinus pennsylvanica</name>
    <dbReference type="NCBI Taxonomy" id="56036"/>
    <lineage>
        <taxon>Eukaryota</taxon>
        <taxon>Viridiplantae</taxon>
        <taxon>Streptophyta</taxon>
        <taxon>Embryophyta</taxon>
        <taxon>Tracheophyta</taxon>
        <taxon>Spermatophyta</taxon>
        <taxon>Magnoliopsida</taxon>
        <taxon>eudicotyledons</taxon>
        <taxon>Gunneridae</taxon>
        <taxon>Pentapetalae</taxon>
        <taxon>asterids</taxon>
        <taxon>lamiids</taxon>
        <taxon>Lamiales</taxon>
        <taxon>Oleaceae</taxon>
        <taxon>Oleeae</taxon>
        <taxon>Fraxinus</taxon>
    </lineage>
</organism>